<dbReference type="Proteomes" id="UP000238220">
    <property type="component" value="Unassembled WGS sequence"/>
</dbReference>
<reference evidence="2 3" key="1">
    <citation type="submission" date="2018-02" db="EMBL/GenBank/DDBJ databases">
        <title>Genome sequencing of Solimonas sp. HR-BB.</title>
        <authorList>
            <person name="Lee Y."/>
            <person name="Jeon C.O."/>
        </authorList>
    </citation>
    <scope>NUCLEOTIDE SEQUENCE [LARGE SCALE GENOMIC DNA]</scope>
    <source>
        <strain evidence="2 3">HR-BB</strain>
    </source>
</reference>
<dbReference type="SUPFAM" id="SSF54427">
    <property type="entry name" value="NTF2-like"/>
    <property type="match status" value="1"/>
</dbReference>
<accession>A0A2S5TFD1</accession>
<organism evidence="2 3">
    <name type="scientific">Solimonas fluminis</name>
    <dbReference type="NCBI Taxonomy" id="2086571"/>
    <lineage>
        <taxon>Bacteria</taxon>
        <taxon>Pseudomonadati</taxon>
        <taxon>Pseudomonadota</taxon>
        <taxon>Gammaproteobacteria</taxon>
        <taxon>Nevskiales</taxon>
        <taxon>Nevskiaceae</taxon>
        <taxon>Solimonas</taxon>
    </lineage>
</organism>
<dbReference type="Gene3D" id="3.10.450.50">
    <property type="match status" value="1"/>
</dbReference>
<evidence type="ECO:0000313" key="3">
    <source>
        <dbReference type="Proteomes" id="UP000238220"/>
    </source>
</evidence>
<comment type="caution">
    <text evidence="2">The sequence shown here is derived from an EMBL/GenBank/DDBJ whole genome shotgun (WGS) entry which is preliminary data.</text>
</comment>
<name>A0A2S5TFD1_9GAMM</name>
<dbReference type="InterPro" id="IPR032710">
    <property type="entry name" value="NTF2-like_dom_sf"/>
</dbReference>
<dbReference type="InterPro" id="IPR037401">
    <property type="entry name" value="SnoaL-like"/>
</dbReference>
<evidence type="ECO:0000313" key="2">
    <source>
        <dbReference type="EMBL" id="PPE73617.1"/>
    </source>
</evidence>
<dbReference type="Pfam" id="PF13577">
    <property type="entry name" value="SnoaL_4"/>
    <property type="match status" value="1"/>
</dbReference>
<dbReference type="OrthoDB" id="4571298at2"/>
<sequence length="179" mass="19500">MNCGAFTAPGAVMDTQALERRLQKLEDAEAIRTLKARYLFACDRKDTAAMRACFVDGKVHIDYGVVGTFDNADALVQLFKDVGCHPHMVEMHHGANPQVEVLDAARARGTWSLHYFLVNTQAKSLTQLAGYYEDEYRKEGGVWKIGSTKFIATSTLALDYTDGALKALFAGAPPPAAAA</sequence>
<protein>
    <submittedName>
        <fullName evidence="2">Nuclear transport factor 2 family protein</fullName>
    </submittedName>
</protein>
<evidence type="ECO:0000259" key="1">
    <source>
        <dbReference type="Pfam" id="PF13577"/>
    </source>
</evidence>
<feature type="domain" description="SnoaL-like" evidence="1">
    <location>
        <begin position="23"/>
        <end position="147"/>
    </location>
</feature>
<proteinExistence type="predicted"/>
<gene>
    <name evidence="2" type="ORF">C3942_12515</name>
</gene>
<keyword evidence="3" id="KW-1185">Reference proteome</keyword>
<dbReference type="EMBL" id="PSNW01000006">
    <property type="protein sequence ID" value="PPE73617.1"/>
    <property type="molecule type" value="Genomic_DNA"/>
</dbReference>
<dbReference type="AlphaFoldDB" id="A0A2S5TFD1"/>